<protein>
    <submittedName>
        <fullName evidence="3">Alpha/beta hydrolase</fullName>
    </submittedName>
</protein>
<dbReference type="PANTHER" id="PTHR43798:SF31">
    <property type="entry name" value="AB HYDROLASE SUPERFAMILY PROTEIN YCLE"/>
    <property type="match status" value="1"/>
</dbReference>
<dbReference type="GO" id="GO:0016787">
    <property type="term" value="F:hydrolase activity"/>
    <property type="evidence" value="ECO:0007669"/>
    <property type="project" value="UniProtKB-KW"/>
</dbReference>
<dbReference type="PANTHER" id="PTHR43798">
    <property type="entry name" value="MONOACYLGLYCEROL LIPASE"/>
    <property type="match status" value="1"/>
</dbReference>
<accession>A0AAW3YZM9</accession>
<gene>
    <name evidence="3" type="ORF">ID854_17890</name>
</gene>
<dbReference type="AlphaFoldDB" id="A0AAW3YZM9"/>
<reference evidence="3" key="2">
    <citation type="journal article" date="2024" name="Toxins">
        <title>Genome Sequence Analysis of Native Xenorhabdus Strains Isolated from Entomopathogenic Nematodes in Argentina.</title>
        <authorList>
            <person name="Palma L."/>
            <person name="Frizzo L."/>
            <person name="Kaiser S."/>
            <person name="Berry C."/>
            <person name="Caballero P."/>
            <person name="Bode H.B."/>
            <person name="Del Valle E.E."/>
        </authorList>
    </citation>
    <scope>NUCLEOTIDE SEQUENCE</scope>
    <source>
        <strain evidence="3">M</strain>
    </source>
</reference>
<dbReference type="RefSeq" id="WP_323852846.1">
    <property type="nucleotide sequence ID" value="NZ_JACXBC010000167.1"/>
</dbReference>
<dbReference type="Pfam" id="PF12697">
    <property type="entry name" value="Abhydrolase_6"/>
    <property type="match status" value="1"/>
</dbReference>
<name>A0AAW3YZM9_9GAMM</name>
<reference evidence="3" key="1">
    <citation type="submission" date="2020-09" db="EMBL/GenBank/DDBJ databases">
        <authorList>
            <person name="Palma L."/>
            <person name="Caballero P."/>
            <person name="Berry C."/>
            <person name="Del Valle E."/>
        </authorList>
    </citation>
    <scope>NUCLEOTIDE SEQUENCE</scope>
    <source>
        <strain evidence="3">M</strain>
    </source>
</reference>
<dbReference type="EMBL" id="JACXBF010000469">
    <property type="protein sequence ID" value="MBD2802259.1"/>
    <property type="molecule type" value="Genomic_DNA"/>
</dbReference>
<dbReference type="SUPFAM" id="SSF53474">
    <property type="entry name" value="alpha/beta-Hydrolases"/>
    <property type="match status" value="1"/>
</dbReference>
<evidence type="ECO:0000259" key="2">
    <source>
        <dbReference type="Pfam" id="PF12697"/>
    </source>
</evidence>
<feature type="domain" description="AB hydrolase-1" evidence="2">
    <location>
        <begin position="29"/>
        <end position="264"/>
    </location>
</feature>
<dbReference type="GO" id="GO:0016020">
    <property type="term" value="C:membrane"/>
    <property type="evidence" value="ECO:0007669"/>
    <property type="project" value="TreeGrafter"/>
</dbReference>
<dbReference type="Gene3D" id="3.40.50.1820">
    <property type="entry name" value="alpha/beta hydrolase"/>
    <property type="match status" value="1"/>
</dbReference>
<dbReference type="InterPro" id="IPR029058">
    <property type="entry name" value="AB_hydrolase_fold"/>
</dbReference>
<sequence length="276" mass="30499">MGTYQEKKVTINGVQLGYLHDGKNDKTPLLFLHGALADCSIWHPHLLELESIVSPMALSLRHFGASGKSGEFGIETHADDVIAAVRELDIAPIHLVAWSYGADVALLAVLKAPELFHSLFLYEPGYPSHLEAEEFEQFMVDAQKMFGPLFEQSENMKPAEMVETLIDGSSNRKGYFISQPETLRLNQLAQADTIAKQLNQTERPDINADTLATITLPVYMAYGENSRPLFQLVSASVARNIPDCQTEIISGVTHMFPVEDPIAFSAKIVNFISIVP</sequence>
<dbReference type="InterPro" id="IPR050266">
    <property type="entry name" value="AB_hydrolase_sf"/>
</dbReference>
<keyword evidence="1 3" id="KW-0378">Hydrolase</keyword>
<organism evidence="3">
    <name type="scientific">Xenorhabdus szentirmaii</name>
    <dbReference type="NCBI Taxonomy" id="290112"/>
    <lineage>
        <taxon>Bacteria</taxon>
        <taxon>Pseudomonadati</taxon>
        <taxon>Pseudomonadota</taxon>
        <taxon>Gammaproteobacteria</taxon>
        <taxon>Enterobacterales</taxon>
        <taxon>Morganellaceae</taxon>
        <taxon>Xenorhabdus</taxon>
    </lineage>
</organism>
<evidence type="ECO:0000256" key="1">
    <source>
        <dbReference type="ARBA" id="ARBA00022801"/>
    </source>
</evidence>
<dbReference type="InterPro" id="IPR000073">
    <property type="entry name" value="AB_hydrolase_1"/>
</dbReference>
<evidence type="ECO:0000313" key="3">
    <source>
        <dbReference type="EMBL" id="MBD2802259.1"/>
    </source>
</evidence>
<comment type="caution">
    <text evidence="3">The sequence shown here is derived from an EMBL/GenBank/DDBJ whole genome shotgun (WGS) entry which is preliminary data.</text>
</comment>
<dbReference type="Proteomes" id="UP001193920">
    <property type="component" value="Unassembled WGS sequence"/>
</dbReference>
<proteinExistence type="predicted"/>